<protein>
    <submittedName>
        <fullName evidence="1">Uncharacterized protein</fullName>
    </submittedName>
</protein>
<dbReference type="Proteomes" id="UP000003075">
    <property type="component" value="Unassembled WGS sequence"/>
</dbReference>
<comment type="caution">
    <text evidence="1">The sequence shown here is derived from an EMBL/GenBank/DDBJ whole genome shotgun (WGS) entry which is preliminary data.</text>
</comment>
<reference evidence="1 2" key="1">
    <citation type="journal article" date="2010" name="Appl. Microbiol. Biotechnol.">
        <title>Genotypic diversity in Oenococcus oeni by high-density microarray comparative genome hybridization and whole genome sequencing.</title>
        <authorList>
            <person name="Borneman A.R."/>
            <person name="Bartowsky E.J."/>
            <person name="McCarthy J."/>
            <person name="Chambers P.J."/>
        </authorList>
    </citation>
    <scope>NUCLEOTIDE SEQUENCE [LARGE SCALE GENOMIC DNA]</scope>
    <source>
        <strain evidence="1 2">AWRIB429</strain>
    </source>
</reference>
<name>D3LAJ5_OENOE</name>
<evidence type="ECO:0000313" key="2">
    <source>
        <dbReference type="Proteomes" id="UP000003075"/>
    </source>
</evidence>
<sequence length="42" mass="5055">MFVFVLFSFQSAASLQKQPLYRAREASECQDFFNNFLRKEIF</sequence>
<evidence type="ECO:0000313" key="1">
    <source>
        <dbReference type="EMBL" id="EFD87980.1"/>
    </source>
</evidence>
<organism evidence="1 2">
    <name type="scientific">Oenococcus oeni AWRIB429</name>
    <dbReference type="NCBI Taxonomy" id="655225"/>
    <lineage>
        <taxon>Bacteria</taxon>
        <taxon>Bacillati</taxon>
        <taxon>Bacillota</taxon>
        <taxon>Bacilli</taxon>
        <taxon>Lactobacillales</taxon>
        <taxon>Lactobacillaceae</taxon>
        <taxon>Oenococcus</taxon>
    </lineage>
</organism>
<accession>D3LAJ5</accession>
<dbReference type="AlphaFoldDB" id="D3LAJ5"/>
<gene>
    <name evidence="1" type="ORF">AWRIB429_1375</name>
</gene>
<dbReference type="EMBL" id="ACSE01000027">
    <property type="protein sequence ID" value="EFD87980.1"/>
    <property type="molecule type" value="Genomic_DNA"/>
</dbReference>
<proteinExistence type="predicted"/>